<dbReference type="RefSeq" id="YP_009949570.1">
    <property type="nucleotide sequence ID" value="NC_051582.1"/>
</dbReference>
<dbReference type="Pfam" id="PF03237">
    <property type="entry name" value="Terminase_6N"/>
    <property type="match status" value="1"/>
</dbReference>
<dbReference type="EMBL" id="MN284893">
    <property type="protein sequence ID" value="QFP94626.1"/>
    <property type="molecule type" value="Genomic_DNA"/>
</dbReference>
<dbReference type="GeneID" id="60320976"/>
<feature type="region of interest" description="Disordered" evidence="1">
    <location>
        <begin position="1"/>
        <end position="21"/>
    </location>
</feature>
<proteinExistence type="predicted"/>
<dbReference type="KEGG" id="vg:60320976"/>
<gene>
    <name evidence="2" type="primary">6</name>
    <name evidence="2" type="ORF">SEA_LILMCDREAMY_6</name>
</gene>
<feature type="region of interest" description="Disordered" evidence="1">
    <location>
        <begin position="558"/>
        <end position="595"/>
    </location>
</feature>
<evidence type="ECO:0000256" key="1">
    <source>
        <dbReference type="SAM" id="MobiDB-lite"/>
    </source>
</evidence>
<reference evidence="2 3" key="1">
    <citation type="submission" date="2019-08" db="EMBL/GenBank/DDBJ databases">
        <authorList>
            <person name="Lippold A."/>
            <person name="Marlatt M."/>
            <person name="Cooper K."/>
            <person name="Frohnapfel E."/>
            <person name="Glenski M."/>
            <person name="Johnson H."/>
            <person name="Johnson K."/>
            <person name="Tjaden E."/>
            <person name="Troeh S."/>
            <person name="Hayes S."/>
            <person name="Ettinger A.-S.H."/>
            <person name="Ettinger W.F."/>
            <person name="Haydock J."/>
            <person name="Anders K.R."/>
            <person name="Garlena R.A."/>
            <person name="Russell D.A."/>
            <person name="Pope W.H."/>
            <person name="Jacobs-Sera D."/>
            <person name="Hatfull G.F."/>
        </authorList>
    </citation>
    <scope>NUCLEOTIDE SEQUENCE [LARGE SCALE GENOMIC DNA]</scope>
</reference>
<evidence type="ECO:0000313" key="3">
    <source>
        <dbReference type="Proteomes" id="UP000325405"/>
    </source>
</evidence>
<accession>A0A5P8D6H3</accession>
<evidence type="ECO:0000313" key="2">
    <source>
        <dbReference type="EMBL" id="QFP94626.1"/>
    </source>
</evidence>
<keyword evidence="3" id="KW-1185">Reference proteome</keyword>
<dbReference type="Gene3D" id="3.40.50.300">
    <property type="entry name" value="P-loop containing nucleotide triphosphate hydrolases"/>
    <property type="match status" value="1"/>
</dbReference>
<sequence>MADAQPRKVRMPDDDGTPTPDVWTGDGLFDTGKAAELYEAVKHWPDEQKRAMLSSLRSAETRAAIKVKYRHAAEIAAATIPGYKITPALDLIANRIETCIRRPARNLLINMPPQEGKSSLAAVWTVIRALQLNPNRRIILATYADALAEEHSRTARDIIMRHGTDVVDSVTGLPVTDQIGLKLSPKSNKVSAWKVEGGNGGLVAVGLGSSITGRSADLFVIDDPFKNMMEADSAAHRAKVYEWFSSVVLTRLSPEASIILIQTRWHPEDLAGKVLAAEAELPKQHRSWHHINVPAIAEEGINDALNRPFGVPMESARDGVTDDGEVVKRDFLRTKRQVSERTWYALYQGSPRNPAGGLFLRSWFEPRLPDAPTQPVAAIVGIDPADSGDGDETGIIGGFLTRTGKVVLAEDWSGQFTPDEWAKQAVTLALQMGAREIAMEAYAAANSYRDALRRAYRDMHRAVVRKQYEGAMLTPIEQRCLPDIPPFTIYKWRAGAKVDSVGRAALLRQALETKTCQLVEYNLAVFEEQAADWQAGQHQPDRVSAAIIAHDRLAALGNGGMGLSSPPGGPGGGPGPDGRRVPPPPPAWMRRTIPG</sequence>
<dbReference type="InterPro" id="IPR027417">
    <property type="entry name" value="P-loop_NTPase"/>
</dbReference>
<organism evidence="2 3">
    <name type="scientific">Mycobacterium phage LilMcDreamy</name>
    <dbReference type="NCBI Taxonomy" id="2652422"/>
    <lineage>
        <taxon>Viruses</taxon>
        <taxon>Duplodnaviria</taxon>
        <taxon>Heunggongvirae</taxon>
        <taxon>Uroviricota</taxon>
        <taxon>Caudoviricetes</taxon>
        <taxon>Bclasvirinae</taxon>
        <taxon>Lilmcdreamyvirus</taxon>
        <taxon>Lilmcdreamyvirus lilmcdreamy</taxon>
    </lineage>
</organism>
<name>A0A5P8D6H3_9CAUD</name>
<protein>
    <submittedName>
        <fullName evidence="2">Terminase</fullName>
    </submittedName>
</protein>
<dbReference type="Proteomes" id="UP000325405">
    <property type="component" value="Segment"/>
</dbReference>